<keyword evidence="5" id="KW-0597">Phosphoprotein</keyword>
<comment type="caution">
    <text evidence="16">The sequence shown here is derived from an EMBL/GenBank/DDBJ whole genome shotgun (WGS) entry which is preliminary data.</text>
</comment>
<evidence type="ECO:0000256" key="8">
    <source>
        <dbReference type="ARBA" id="ARBA00022741"/>
    </source>
</evidence>
<dbReference type="GO" id="GO:0000155">
    <property type="term" value="F:phosphorelay sensor kinase activity"/>
    <property type="evidence" value="ECO:0007669"/>
    <property type="project" value="InterPro"/>
</dbReference>
<dbReference type="AlphaFoldDB" id="A0A151CG69"/>
<dbReference type="SUPFAM" id="SSF55874">
    <property type="entry name" value="ATPase domain of HSP90 chaperone/DNA topoisomerase II/histidine kinase"/>
    <property type="match status" value="1"/>
</dbReference>
<name>A0A151CG69_9BACT</name>
<evidence type="ECO:0000259" key="15">
    <source>
        <dbReference type="PROSITE" id="PS50109"/>
    </source>
</evidence>
<keyword evidence="4" id="KW-1003">Cell membrane</keyword>
<keyword evidence="6" id="KW-0808">Transferase</keyword>
<accession>A0A151CG69</accession>
<evidence type="ECO:0000256" key="12">
    <source>
        <dbReference type="ARBA" id="ARBA00023012"/>
    </source>
</evidence>
<dbReference type="Gene3D" id="3.30.565.10">
    <property type="entry name" value="Histidine kinase-like ATPase, C-terminal domain"/>
    <property type="match status" value="1"/>
</dbReference>
<keyword evidence="7 14" id="KW-0812">Transmembrane</keyword>
<keyword evidence="11 14" id="KW-1133">Transmembrane helix</keyword>
<dbReference type="PANTHER" id="PTHR43065:SF10">
    <property type="entry name" value="PEROXIDE STRESS-ACTIVATED HISTIDINE KINASE MAK3"/>
    <property type="match status" value="1"/>
</dbReference>
<protein>
    <recommendedName>
        <fullName evidence="3">histidine kinase</fullName>
        <ecNumber evidence="3">2.7.13.3</ecNumber>
    </recommendedName>
</protein>
<dbReference type="PRINTS" id="PR00344">
    <property type="entry name" value="BCTRLSENSOR"/>
</dbReference>
<dbReference type="SUPFAM" id="SSF47384">
    <property type="entry name" value="Homodimeric domain of signal transducing histidine kinase"/>
    <property type="match status" value="1"/>
</dbReference>
<dbReference type="Proteomes" id="UP000075359">
    <property type="component" value="Unassembled WGS sequence"/>
</dbReference>
<dbReference type="SMART" id="SM00387">
    <property type="entry name" value="HATPase_c"/>
    <property type="match status" value="1"/>
</dbReference>
<feature type="transmembrane region" description="Helical" evidence="14">
    <location>
        <begin position="192"/>
        <end position="210"/>
    </location>
</feature>
<keyword evidence="8" id="KW-0547">Nucleotide-binding</keyword>
<dbReference type="InterPro" id="IPR003661">
    <property type="entry name" value="HisK_dim/P_dom"/>
</dbReference>
<feature type="transmembrane region" description="Helical" evidence="14">
    <location>
        <begin position="163"/>
        <end position="185"/>
    </location>
</feature>
<dbReference type="Pfam" id="PF02518">
    <property type="entry name" value="HATPase_c"/>
    <property type="match status" value="1"/>
</dbReference>
<dbReference type="InterPro" id="IPR003594">
    <property type="entry name" value="HATPase_dom"/>
</dbReference>
<feature type="transmembrane region" description="Helical" evidence="14">
    <location>
        <begin position="46"/>
        <end position="66"/>
    </location>
</feature>
<evidence type="ECO:0000256" key="2">
    <source>
        <dbReference type="ARBA" id="ARBA00004651"/>
    </source>
</evidence>
<dbReference type="InterPro" id="IPR004358">
    <property type="entry name" value="Sig_transdc_His_kin-like_C"/>
</dbReference>
<evidence type="ECO:0000313" key="16">
    <source>
        <dbReference type="EMBL" id="KYJ86479.1"/>
    </source>
</evidence>
<comment type="catalytic activity">
    <reaction evidence="1">
        <text>ATP + protein L-histidine = ADP + protein N-phospho-L-histidine.</text>
        <dbReference type="EC" id="2.7.13.3"/>
    </reaction>
</comment>
<keyword evidence="13 14" id="KW-0472">Membrane</keyword>
<gene>
    <name evidence="16" type="ORF">AS592_06645</name>
</gene>
<organism evidence="16 17">
    <name type="scientific">Sulfurovum riftiae</name>
    <dbReference type="NCBI Taxonomy" id="1630136"/>
    <lineage>
        <taxon>Bacteria</taxon>
        <taxon>Pseudomonadati</taxon>
        <taxon>Campylobacterota</taxon>
        <taxon>Epsilonproteobacteria</taxon>
        <taxon>Campylobacterales</taxon>
        <taxon>Sulfurovaceae</taxon>
        <taxon>Sulfurovum</taxon>
    </lineage>
</organism>
<dbReference type="RefSeq" id="WP_067330726.1">
    <property type="nucleotide sequence ID" value="NZ_LNKT01000023.1"/>
</dbReference>
<keyword evidence="17" id="KW-1185">Reference proteome</keyword>
<evidence type="ECO:0000256" key="14">
    <source>
        <dbReference type="SAM" id="Phobius"/>
    </source>
</evidence>
<dbReference type="Gene3D" id="1.10.287.130">
    <property type="match status" value="1"/>
</dbReference>
<keyword evidence="10" id="KW-0067">ATP-binding</keyword>
<dbReference type="EMBL" id="LNKT01000023">
    <property type="protein sequence ID" value="KYJ86479.1"/>
    <property type="molecule type" value="Genomic_DNA"/>
</dbReference>
<dbReference type="InterPro" id="IPR036097">
    <property type="entry name" value="HisK_dim/P_sf"/>
</dbReference>
<evidence type="ECO:0000313" key="17">
    <source>
        <dbReference type="Proteomes" id="UP000075359"/>
    </source>
</evidence>
<dbReference type="EC" id="2.7.13.3" evidence="3"/>
<feature type="transmembrane region" description="Helical" evidence="14">
    <location>
        <begin position="86"/>
        <end position="106"/>
    </location>
</feature>
<dbReference type="CDD" id="cd00082">
    <property type="entry name" value="HisKA"/>
    <property type="match status" value="1"/>
</dbReference>
<evidence type="ECO:0000256" key="3">
    <source>
        <dbReference type="ARBA" id="ARBA00012438"/>
    </source>
</evidence>
<keyword evidence="9" id="KW-0418">Kinase</keyword>
<feature type="transmembrane region" description="Helical" evidence="14">
    <location>
        <begin position="20"/>
        <end position="39"/>
    </location>
</feature>
<proteinExistence type="predicted"/>
<evidence type="ECO:0000256" key="9">
    <source>
        <dbReference type="ARBA" id="ARBA00022777"/>
    </source>
</evidence>
<comment type="subcellular location">
    <subcellularLocation>
        <location evidence="2">Cell membrane</location>
        <topology evidence="2">Multi-pass membrane protein</topology>
    </subcellularLocation>
</comment>
<evidence type="ECO:0000256" key="1">
    <source>
        <dbReference type="ARBA" id="ARBA00000085"/>
    </source>
</evidence>
<dbReference type="STRING" id="1630136.AS592_06645"/>
<dbReference type="GO" id="GO:0005886">
    <property type="term" value="C:plasma membrane"/>
    <property type="evidence" value="ECO:0007669"/>
    <property type="project" value="UniProtKB-SubCell"/>
</dbReference>
<evidence type="ECO:0000256" key="10">
    <source>
        <dbReference type="ARBA" id="ARBA00022840"/>
    </source>
</evidence>
<dbReference type="PROSITE" id="PS50109">
    <property type="entry name" value="HIS_KIN"/>
    <property type="match status" value="1"/>
</dbReference>
<evidence type="ECO:0000256" key="6">
    <source>
        <dbReference type="ARBA" id="ARBA00022679"/>
    </source>
</evidence>
<dbReference type="InterPro" id="IPR007895">
    <property type="entry name" value="MASE1"/>
</dbReference>
<evidence type="ECO:0000256" key="13">
    <source>
        <dbReference type="ARBA" id="ARBA00023136"/>
    </source>
</evidence>
<feature type="transmembrane region" description="Helical" evidence="14">
    <location>
        <begin position="127"/>
        <end position="151"/>
    </location>
</feature>
<evidence type="ECO:0000256" key="7">
    <source>
        <dbReference type="ARBA" id="ARBA00022692"/>
    </source>
</evidence>
<dbReference type="GO" id="GO:0005524">
    <property type="term" value="F:ATP binding"/>
    <property type="evidence" value="ECO:0007669"/>
    <property type="project" value="UniProtKB-KW"/>
</dbReference>
<evidence type="ECO:0000256" key="4">
    <source>
        <dbReference type="ARBA" id="ARBA00022475"/>
    </source>
</evidence>
<dbReference type="InterPro" id="IPR005467">
    <property type="entry name" value="His_kinase_dom"/>
</dbReference>
<keyword evidence="12" id="KW-0902">Two-component regulatory system</keyword>
<feature type="transmembrane region" description="Helical" evidence="14">
    <location>
        <begin position="277"/>
        <end position="296"/>
    </location>
</feature>
<evidence type="ECO:0000256" key="11">
    <source>
        <dbReference type="ARBA" id="ARBA00022989"/>
    </source>
</evidence>
<evidence type="ECO:0000256" key="5">
    <source>
        <dbReference type="ARBA" id="ARBA00022553"/>
    </source>
</evidence>
<dbReference type="InterPro" id="IPR036890">
    <property type="entry name" value="HATPase_C_sf"/>
</dbReference>
<dbReference type="PANTHER" id="PTHR43065">
    <property type="entry name" value="SENSOR HISTIDINE KINASE"/>
    <property type="match status" value="1"/>
</dbReference>
<dbReference type="Pfam" id="PF05231">
    <property type="entry name" value="MASE1"/>
    <property type="match status" value="1"/>
</dbReference>
<feature type="transmembrane region" description="Helical" evidence="14">
    <location>
        <begin position="239"/>
        <end position="257"/>
    </location>
</feature>
<feature type="domain" description="Histidine kinase" evidence="15">
    <location>
        <begin position="343"/>
        <end position="556"/>
    </location>
</feature>
<sequence length="559" mass="63213">MFYPSSLFNFPDRYRTKAYFSKIFIMALVYYFAGILSLSVSNENNIVTIVIFAAEGFALAAVLLFGRSIWPGIFIGQFLLALNQDISLLPSLGIAMVNTLEALLAWKIFRYFGFNKDLKSAKDLFGLFFMIAFFLQPFSAFFGTLILYSASIVDSHEYLNTLFSWWFGNTLGQMLWTPMLLLLYANRRNLHIFEFLLTGFFFILLAYLIFMVLPVSNLSIIILITLPLSIYIAIKKGLLCASVMIGILSLVSIYATYRNVGIFSSMSMMDNIINLNFYILSHILIVLGVGALYTEAKEAKEALKKLNLSLESEIKTQVETLNRQNILMIQQAKLASMGEMLGMIAHQWRQPLNRINSNIAVLNSVIEEKDFDNPMLKKKLENIKTQTRFMSDTIEDFSSFFHPDKKAKYFQPYILVQKALTLIDIKNQQVSARLQGDTDIKVLSYKNEYLQVILSILHNAIENFAVTHTTDPLLDIVLKEDDTHTILSIQDNGGGIRHEKIETIFDPFVTTNQSGKNSGLGLYMAKLLIEESMHGTLDVSNRNGGACFTITLPKGGSYA</sequence>
<reference evidence="16 17" key="1">
    <citation type="submission" date="2015-11" db="EMBL/GenBank/DDBJ databases">
        <title>Draft genome of Sulfurovum riftiae 1812E, a member of the Epsilonproteobacteria isolated from the tube of the deep-sea hydrothermal vent tubewom Riftia pachyptila.</title>
        <authorList>
            <person name="Vetriani C."/>
            <person name="Giovannelli D."/>
        </authorList>
    </citation>
    <scope>NUCLEOTIDE SEQUENCE [LARGE SCALE GENOMIC DNA]</scope>
    <source>
        <strain evidence="16 17">1812E</strain>
    </source>
</reference>